<evidence type="ECO:0000313" key="3">
    <source>
        <dbReference type="Proteomes" id="UP000294616"/>
    </source>
</evidence>
<gene>
    <name evidence="2" type="ORF">C8N28_1018</name>
</gene>
<comment type="caution">
    <text evidence="2">The sequence shown here is derived from an EMBL/GenBank/DDBJ whole genome shotgun (WGS) entry which is preliminary data.</text>
</comment>
<sequence length="216" mass="24607">MKVEIWSDVACPFCYIGKKRFEKGLANFEHNKEIEIEWKSFQLDPTLPEEGAMKLPDYMARQKGLSQTEVKAMFQHVIQMADSEGIEMKMEQINAANTLTMHRLIQLAKTKGLGEIAEEEFFKAYFSGKDFTNIAILLEICETIGLNNAEAKEVIESEKFSDHVSKDIYDARTIGVRGVPHFVFNDKYTVSGAQSSETFLGALEKSYKEWKQNNNA</sequence>
<evidence type="ECO:0000313" key="2">
    <source>
        <dbReference type="EMBL" id="TCK85706.1"/>
    </source>
</evidence>
<keyword evidence="2" id="KW-0413">Isomerase</keyword>
<name>A0A4R1M183_9SPHI</name>
<evidence type="ECO:0000259" key="1">
    <source>
        <dbReference type="Pfam" id="PF01323"/>
    </source>
</evidence>
<feature type="domain" description="DSBA-like thioredoxin" evidence="1">
    <location>
        <begin position="3"/>
        <end position="203"/>
    </location>
</feature>
<reference evidence="2 3" key="1">
    <citation type="submission" date="2019-03" db="EMBL/GenBank/DDBJ databases">
        <title>Genomic Encyclopedia of Archaeal and Bacterial Type Strains, Phase II (KMG-II): from individual species to whole genera.</title>
        <authorList>
            <person name="Goeker M."/>
        </authorList>
    </citation>
    <scope>NUCLEOTIDE SEQUENCE [LARGE SCALE GENOMIC DNA]</scope>
    <source>
        <strain evidence="2 3">DSM 22554</strain>
    </source>
</reference>
<dbReference type="Proteomes" id="UP000294616">
    <property type="component" value="Unassembled WGS sequence"/>
</dbReference>
<organism evidence="2 3">
    <name type="scientific">Albibacterium bauzanense</name>
    <dbReference type="NCBI Taxonomy" id="653929"/>
    <lineage>
        <taxon>Bacteria</taxon>
        <taxon>Pseudomonadati</taxon>
        <taxon>Bacteroidota</taxon>
        <taxon>Sphingobacteriia</taxon>
        <taxon>Sphingobacteriales</taxon>
        <taxon>Sphingobacteriaceae</taxon>
        <taxon>Albibacterium</taxon>
    </lineage>
</organism>
<dbReference type="OrthoDB" id="9799122at2"/>
<dbReference type="GO" id="GO:0016491">
    <property type="term" value="F:oxidoreductase activity"/>
    <property type="evidence" value="ECO:0007669"/>
    <property type="project" value="InterPro"/>
</dbReference>
<dbReference type="Pfam" id="PF01323">
    <property type="entry name" value="DSBA"/>
    <property type="match status" value="1"/>
</dbReference>
<dbReference type="SUPFAM" id="SSF52833">
    <property type="entry name" value="Thioredoxin-like"/>
    <property type="match status" value="1"/>
</dbReference>
<dbReference type="InterPro" id="IPR001853">
    <property type="entry name" value="DSBA-like_thioredoxin_dom"/>
</dbReference>
<dbReference type="PANTHER" id="PTHR13887:SF41">
    <property type="entry name" value="THIOREDOXIN SUPERFAMILY PROTEIN"/>
    <property type="match status" value="1"/>
</dbReference>
<dbReference type="AlphaFoldDB" id="A0A4R1M183"/>
<keyword evidence="3" id="KW-1185">Reference proteome</keyword>
<dbReference type="InterPro" id="IPR036249">
    <property type="entry name" value="Thioredoxin-like_sf"/>
</dbReference>
<dbReference type="EMBL" id="SMGO01000001">
    <property type="protein sequence ID" value="TCK85706.1"/>
    <property type="molecule type" value="Genomic_DNA"/>
</dbReference>
<dbReference type="CDD" id="cd03024">
    <property type="entry name" value="DsbA_FrnE"/>
    <property type="match status" value="1"/>
</dbReference>
<accession>A0A4R1M183</accession>
<proteinExistence type="predicted"/>
<dbReference type="RefSeq" id="WP_132222120.1">
    <property type="nucleotide sequence ID" value="NZ_SMGO01000001.1"/>
</dbReference>
<dbReference type="GO" id="GO:0016853">
    <property type="term" value="F:isomerase activity"/>
    <property type="evidence" value="ECO:0007669"/>
    <property type="project" value="UniProtKB-KW"/>
</dbReference>
<dbReference type="PANTHER" id="PTHR13887">
    <property type="entry name" value="GLUTATHIONE S-TRANSFERASE KAPPA"/>
    <property type="match status" value="1"/>
</dbReference>
<protein>
    <submittedName>
        <fullName evidence="2">Putative DsbA family dithiol-disulfide isomerase</fullName>
    </submittedName>
</protein>
<dbReference type="Gene3D" id="3.40.30.10">
    <property type="entry name" value="Glutaredoxin"/>
    <property type="match status" value="1"/>
</dbReference>